<reference evidence="1 2" key="1">
    <citation type="journal article" date="2018" name="PLoS Genet.">
        <title>Population sequencing reveals clonal diversity and ancestral inbreeding in the grapevine cultivar Chardonnay.</title>
        <authorList>
            <person name="Roach M.J."/>
            <person name="Johnson D.L."/>
            <person name="Bohlmann J."/>
            <person name="van Vuuren H.J."/>
            <person name="Jones S.J."/>
            <person name="Pretorius I.S."/>
            <person name="Schmidt S.A."/>
            <person name="Borneman A.R."/>
        </authorList>
    </citation>
    <scope>NUCLEOTIDE SEQUENCE [LARGE SCALE GENOMIC DNA]</scope>
    <source>
        <strain evidence="2">cv. Chardonnay</strain>
        <tissue evidence="1">Leaf</tissue>
    </source>
</reference>
<evidence type="ECO:0000313" key="1">
    <source>
        <dbReference type="EMBL" id="RVW70019.1"/>
    </source>
</evidence>
<sequence length="169" mass="18476">MPLPTQPIYCIGNEVGGQGLDKFDIMNEAFGNSSFDAGNNIAFGDVSDLDATIDFGNVPWFNSTDYGNPGLYAMTNYGKDVAPTSSNMNGNYDPEDPTWVTPAQLQDEGWVAQTNLTNIHCSNCDGHVGWKIINEFSNHPIVHPGQYIMQIASENEIIYGRVPGHVESD</sequence>
<comment type="caution">
    <text evidence="1">The sequence shown here is derived from an EMBL/GenBank/DDBJ whole genome shotgun (WGS) entry which is preliminary data.</text>
</comment>
<protein>
    <submittedName>
        <fullName evidence="1">Uncharacterized protein</fullName>
    </submittedName>
</protein>
<dbReference type="Proteomes" id="UP000288805">
    <property type="component" value="Unassembled WGS sequence"/>
</dbReference>
<dbReference type="EMBL" id="QGNW01000475">
    <property type="protein sequence ID" value="RVW70019.1"/>
    <property type="molecule type" value="Genomic_DNA"/>
</dbReference>
<organism evidence="1 2">
    <name type="scientific">Vitis vinifera</name>
    <name type="common">Grape</name>
    <dbReference type="NCBI Taxonomy" id="29760"/>
    <lineage>
        <taxon>Eukaryota</taxon>
        <taxon>Viridiplantae</taxon>
        <taxon>Streptophyta</taxon>
        <taxon>Embryophyta</taxon>
        <taxon>Tracheophyta</taxon>
        <taxon>Spermatophyta</taxon>
        <taxon>Magnoliopsida</taxon>
        <taxon>eudicotyledons</taxon>
        <taxon>Gunneridae</taxon>
        <taxon>Pentapetalae</taxon>
        <taxon>rosids</taxon>
        <taxon>Vitales</taxon>
        <taxon>Vitaceae</taxon>
        <taxon>Viteae</taxon>
        <taxon>Vitis</taxon>
    </lineage>
</organism>
<dbReference type="AlphaFoldDB" id="A0A438GCS9"/>
<name>A0A438GCS9_VITVI</name>
<proteinExistence type="predicted"/>
<gene>
    <name evidence="1" type="ORF">CK203_059055</name>
</gene>
<accession>A0A438GCS9</accession>
<evidence type="ECO:0000313" key="2">
    <source>
        <dbReference type="Proteomes" id="UP000288805"/>
    </source>
</evidence>